<proteinExistence type="predicted"/>
<dbReference type="RefSeq" id="WP_022862251.1">
    <property type="nucleotide sequence ID" value="NZ_ATVG01000001.1"/>
</dbReference>
<evidence type="ECO:0000313" key="2">
    <source>
        <dbReference type="Proteomes" id="UP001220064"/>
    </source>
</evidence>
<protein>
    <submittedName>
        <fullName evidence="1">Uncharacterized protein</fullName>
    </submittedName>
</protein>
<reference evidence="1 2" key="1">
    <citation type="submission" date="2020-10" db="EMBL/GenBank/DDBJ databases">
        <title>Complete genome sequence of Corynebacterium massiliense DSM 45435, type strain of Corynebacterium massiliense.</title>
        <authorList>
            <person name="Busche T."/>
            <person name="Kalinowski J."/>
            <person name="Ruckert C."/>
        </authorList>
    </citation>
    <scope>NUCLEOTIDE SEQUENCE [LARGE SCALE GENOMIC DNA]</scope>
    <source>
        <strain evidence="1 2">DSM 45435</strain>
    </source>
</reference>
<evidence type="ECO:0000313" key="1">
    <source>
        <dbReference type="EMBL" id="WCZ32778.1"/>
    </source>
</evidence>
<organism evidence="1 2">
    <name type="scientific">Corynebacterium massiliense DSM 45435</name>
    <dbReference type="NCBI Taxonomy" id="1121364"/>
    <lineage>
        <taxon>Bacteria</taxon>
        <taxon>Bacillati</taxon>
        <taxon>Actinomycetota</taxon>
        <taxon>Actinomycetes</taxon>
        <taxon>Mycobacteriales</taxon>
        <taxon>Corynebacteriaceae</taxon>
        <taxon>Corynebacterium</taxon>
    </lineage>
</organism>
<gene>
    <name evidence="1" type="ORF">CMASS_06720</name>
</gene>
<keyword evidence="2" id="KW-1185">Reference proteome</keyword>
<dbReference type="Proteomes" id="UP001220064">
    <property type="component" value="Chromosome"/>
</dbReference>
<sequence length="120" mass="12945">METSTDLSVLITEDEWAATRSTLPAALAGAGLEVSDIAVQDITEMCAADNVLRQEYLSRFGHTPEEERIFRVVVNAVSTLPLHRVTSVVSAAFPPQACWYGATEIGHTEIATGLEDVRGV</sequence>
<dbReference type="EMBL" id="CP063189">
    <property type="protein sequence ID" value="WCZ32778.1"/>
    <property type="molecule type" value="Genomic_DNA"/>
</dbReference>
<accession>A0ABY7U935</accession>
<name>A0ABY7U935_9CORY</name>